<dbReference type="OrthoDB" id="6621265at2759"/>
<gene>
    <name evidence="3" type="ORF">BDFB_012169</name>
</gene>
<proteinExistence type="predicted"/>
<feature type="region of interest" description="Disordered" evidence="1">
    <location>
        <begin position="69"/>
        <end position="88"/>
    </location>
</feature>
<evidence type="ECO:0000313" key="3">
    <source>
        <dbReference type="EMBL" id="RZB89876.1"/>
    </source>
</evidence>
<dbReference type="AlphaFoldDB" id="A0A482VES0"/>
<name>A0A482VES0_ASBVE</name>
<organism evidence="3 4">
    <name type="scientific">Asbolus verrucosus</name>
    <name type="common">Desert ironclad beetle</name>
    <dbReference type="NCBI Taxonomy" id="1661398"/>
    <lineage>
        <taxon>Eukaryota</taxon>
        <taxon>Metazoa</taxon>
        <taxon>Ecdysozoa</taxon>
        <taxon>Arthropoda</taxon>
        <taxon>Hexapoda</taxon>
        <taxon>Insecta</taxon>
        <taxon>Pterygota</taxon>
        <taxon>Neoptera</taxon>
        <taxon>Endopterygota</taxon>
        <taxon>Coleoptera</taxon>
        <taxon>Polyphaga</taxon>
        <taxon>Cucujiformia</taxon>
        <taxon>Tenebrionidae</taxon>
        <taxon>Pimeliinae</taxon>
        <taxon>Asbolus</taxon>
    </lineage>
</organism>
<feature type="chain" id="PRO_5019774351" evidence="2">
    <location>
        <begin position="26"/>
        <end position="106"/>
    </location>
</feature>
<sequence>MKVLLFPDKMARTLLVFCCLALALAIALPATNEQLDKVTANDVAANAVSPDKKVEESAEKKDTATVQITGIKTGAETPADPTSTTFHPQRAGSMFARFIDDIFQNM</sequence>
<keyword evidence="2" id="KW-0732">Signal</keyword>
<evidence type="ECO:0000313" key="4">
    <source>
        <dbReference type="Proteomes" id="UP000292052"/>
    </source>
</evidence>
<evidence type="ECO:0000256" key="1">
    <source>
        <dbReference type="SAM" id="MobiDB-lite"/>
    </source>
</evidence>
<reference evidence="3 4" key="1">
    <citation type="submission" date="2017-03" db="EMBL/GenBank/DDBJ databases">
        <title>Genome of the blue death feigning beetle - Asbolus verrucosus.</title>
        <authorList>
            <person name="Rider S.D."/>
        </authorList>
    </citation>
    <scope>NUCLEOTIDE SEQUENCE [LARGE SCALE GENOMIC DNA]</scope>
    <source>
        <strain evidence="3">Butters</strain>
        <tissue evidence="3">Head and leg muscle</tissue>
    </source>
</reference>
<feature type="signal peptide" evidence="2">
    <location>
        <begin position="1"/>
        <end position="25"/>
    </location>
</feature>
<comment type="caution">
    <text evidence="3">The sequence shown here is derived from an EMBL/GenBank/DDBJ whole genome shotgun (WGS) entry which is preliminary data.</text>
</comment>
<protein>
    <submittedName>
        <fullName evidence="3">Uncharacterized protein</fullName>
    </submittedName>
</protein>
<dbReference type="Proteomes" id="UP000292052">
    <property type="component" value="Unassembled WGS sequence"/>
</dbReference>
<accession>A0A482VES0</accession>
<keyword evidence="4" id="KW-1185">Reference proteome</keyword>
<dbReference type="EMBL" id="QDEB01106901">
    <property type="protein sequence ID" value="RZB89876.1"/>
    <property type="molecule type" value="Genomic_DNA"/>
</dbReference>
<evidence type="ECO:0000256" key="2">
    <source>
        <dbReference type="SAM" id="SignalP"/>
    </source>
</evidence>